<sequence length="63" mass="7910">MYEKGYYNDEIRLVSLLESIDRWDEFQAEEEEEEEVEREREGEMESFIQRNLFSFLTYYYTKC</sequence>
<dbReference type="AlphaFoldDB" id="A0A4Z1I818"/>
<organism evidence="1 2">
    <name type="scientific">Botryotinia convoluta</name>
    <dbReference type="NCBI Taxonomy" id="54673"/>
    <lineage>
        <taxon>Eukaryota</taxon>
        <taxon>Fungi</taxon>
        <taxon>Dikarya</taxon>
        <taxon>Ascomycota</taxon>
        <taxon>Pezizomycotina</taxon>
        <taxon>Leotiomycetes</taxon>
        <taxon>Helotiales</taxon>
        <taxon>Sclerotiniaceae</taxon>
        <taxon>Botryotinia</taxon>
    </lineage>
</organism>
<gene>
    <name evidence="1" type="ORF">BCON_0090g00260</name>
</gene>
<keyword evidence="2" id="KW-1185">Reference proteome</keyword>
<comment type="caution">
    <text evidence="1">The sequence shown here is derived from an EMBL/GenBank/DDBJ whole genome shotgun (WGS) entry which is preliminary data.</text>
</comment>
<protein>
    <submittedName>
        <fullName evidence="1">Uncharacterized protein</fullName>
    </submittedName>
</protein>
<proteinExistence type="predicted"/>
<evidence type="ECO:0000313" key="2">
    <source>
        <dbReference type="Proteomes" id="UP000297527"/>
    </source>
</evidence>
<dbReference type="Proteomes" id="UP000297527">
    <property type="component" value="Unassembled WGS sequence"/>
</dbReference>
<name>A0A4Z1I818_9HELO</name>
<dbReference type="EMBL" id="PQXN01000090">
    <property type="protein sequence ID" value="TGO55582.1"/>
    <property type="molecule type" value="Genomic_DNA"/>
</dbReference>
<accession>A0A4Z1I818</accession>
<evidence type="ECO:0000313" key="1">
    <source>
        <dbReference type="EMBL" id="TGO55582.1"/>
    </source>
</evidence>
<reference evidence="1 2" key="1">
    <citation type="submission" date="2017-12" db="EMBL/GenBank/DDBJ databases">
        <title>Comparative genomics of Botrytis spp.</title>
        <authorList>
            <person name="Valero-Jimenez C.A."/>
            <person name="Tapia P."/>
            <person name="Veloso J."/>
            <person name="Silva-Moreno E."/>
            <person name="Staats M."/>
            <person name="Valdes J.H."/>
            <person name="Van Kan J.A.L."/>
        </authorList>
    </citation>
    <scope>NUCLEOTIDE SEQUENCE [LARGE SCALE GENOMIC DNA]</scope>
    <source>
        <strain evidence="1 2">MUCL11595</strain>
    </source>
</reference>